<dbReference type="GO" id="GO:0000795">
    <property type="term" value="C:synaptonemal complex"/>
    <property type="evidence" value="ECO:0007669"/>
    <property type="project" value="InterPro"/>
</dbReference>
<dbReference type="GO" id="GO:0008270">
    <property type="term" value="F:zinc ion binding"/>
    <property type="evidence" value="ECO:0007669"/>
    <property type="project" value="UniProtKB-KW"/>
</dbReference>
<dbReference type="GO" id="GO:0019789">
    <property type="term" value="F:SUMO transferase activity"/>
    <property type="evidence" value="ECO:0007669"/>
    <property type="project" value="InterPro"/>
</dbReference>
<dbReference type="PANTHER" id="PTHR22663">
    <property type="entry name" value="RING FINGER PROTEIN NARYA-RELATED"/>
    <property type="match status" value="1"/>
</dbReference>
<evidence type="ECO:0000313" key="6">
    <source>
        <dbReference type="Proteomes" id="UP001652620"/>
    </source>
</evidence>
<keyword evidence="1" id="KW-0479">Metal-binding</keyword>
<dbReference type="GO" id="GO:0007129">
    <property type="term" value="P:homologous chromosome pairing at meiosis"/>
    <property type="evidence" value="ECO:0007669"/>
    <property type="project" value="TreeGrafter"/>
</dbReference>
<protein>
    <submittedName>
        <fullName evidence="7">RING finger protein nenya</fullName>
    </submittedName>
</protein>
<evidence type="ECO:0000256" key="1">
    <source>
        <dbReference type="ARBA" id="ARBA00022771"/>
    </source>
</evidence>
<dbReference type="Proteomes" id="UP001652620">
    <property type="component" value="Chromosome 2"/>
</dbReference>
<feature type="region of interest" description="Disordered" evidence="4">
    <location>
        <begin position="141"/>
        <end position="180"/>
    </location>
</feature>
<dbReference type="RefSeq" id="XP_019847847.2">
    <property type="nucleotide sequence ID" value="XM_019992288.3"/>
</dbReference>
<gene>
    <name evidence="7" type="primary">LOC109579938</name>
</gene>
<evidence type="ECO:0000256" key="3">
    <source>
        <dbReference type="ARBA" id="ARBA00023254"/>
    </source>
</evidence>
<dbReference type="InParanoid" id="A0A6J0RP72"/>
<dbReference type="Pfam" id="PF14634">
    <property type="entry name" value="zf-RING_5"/>
    <property type="match status" value="1"/>
</dbReference>
<dbReference type="GO" id="GO:0016925">
    <property type="term" value="P:protein sumoylation"/>
    <property type="evidence" value="ECO:0007669"/>
    <property type="project" value="TreeGrafter"/>
</dbReference>
<keyword evidence="6" id="KW-1185">Reference proteome</keyword>
<evidence type="ECO:0000259" key="5">
    <source>
        <dbReference type="Pfam" id="PF14634"/>
    </source>
</evidence>
<evidence type="ECO:0000256" key="2">
    <source>
        <dbReference type="ARBA" id="ARBA00022833"/>
    </source>
</evidence>
<dbReference type="OrthoDB" id="2535391at2759"/>
<dbReference type="AlphaFoldDB" id="A0A6J0RP72"/>
<name>A0A6J0RP72_BACDO</name>
<reference evidence="6" key="1">
    <citation type="submission" date="2025-05" db="UniProtKB">
        <authorList>
            <consortium name="RefSeq"/>
        </authorList>
    </citation>
    <scope>NUCLEOTIDE SEQUENCE [LARGE SCALE GENOMIC DNA]</scope>
</reference>
<organism evidence="6 7">
    <name type="scientific">Bactrocera dorsalis</name>
    <name type="common">Oriental fruit fly</name>
    <name type="synonym">Dacus dorsalis</name>
    <dbReference type="NCBI Taxonomy" id="27457"/>
    <lineage>
        <taxon>Eukaryota</taxon>
        <taxon>Metazoa</taxon>
        <taxon>Ecdysozoa</taxon>
        <taxon>Arthropoda</taxon>
        <taxon>Hexapoda</taxon>
        <taxon>Insecta</taxon>
        <taxon>Pterygota</taxon>
        <taxon>Neoptera</taxon>
        <taxon>Endopterygota</taxon>
        <taxon>Diptera</taxon>
        <taxon>Brachycera</taxon>
        <taxon>Muscomorpha</taxon>
        <taxon>Tephritoidea</taxon>
        <taxon>Tephritidae</taxon>
        <taxon>Bactrocera</taxon>
        <taxon>Bactrocera</taxon>
    </lineage>
</organism>
<keyword evidence="3" id="KW-0469">Meiosis</keyword>
<dbReference type="InterPro" id="IPR001841">
    <property type="entry name" value="Znf_RING"/>
</dbReference>
<dbReference type="PANTHER" id="PTHR22663:SF17">
    <property type="entry name" value="RING FINGER PROTEIN NARYA-RELATED"/>
    <property type="match status" value="1"/>
</dbReference>
<reference evidence="7" key="2">
    <citation type="submission" date="2025-08" db="UniProtKB">
        <authorList>
            <consortium name="RefSeq"/>
        </authorList>
    </citation>
    <scope>IDENTIFICATION</scope>
    <source>
        <tissue evidence="7">Adult</tissue>
    </source>
</reference>
<dbReference type="GeneID" id="109579938"/>
<keyword evidence="1" id="KW-0863">Zinc-finger</keyword>
<evidence type="ECO:0000313" key="7">
    <source>
        <dbReference type="RefSeq" id="XP_019847847.2"/>
    </source>
</evidence>
<keyword evidence="2" id="KW-0862">Zinc</keyword>
<proteinExistence type="predicted"/>
<dbReference type="InterPro" id="IPR042123">
    <property type="entry name" value="Zip3/RNF212-like"/>
</dbReference>
<feature type="compositionally biased region" description="Polar residues" evidence="4">
    <location>
        <begin position="157"/>
        <end position="180"/>
    </location>
</feature>
<feature type="domain" description="RING-type" evidence="5">
    <location>
        <begin position="6"/>
        <end position="45"/>
    </location>
</feature>
<dbReference type="GO" id="GO:0007131">
    <property type="term" value="P:reciprocal meiotic recombination"/>
    <property type="evidence" value="ECO:0007669"/>
    <property type="project" value="InterPro"/>
</dbReference>
<sequence length="212" mass="24346">MFMFFCNKCFLPKNVENTNKYYFSNCGHVFCQSCTPTGLCYICKTPYAARTIDANMTKSMAVYFESPVNAFRRFQKIVQFQTMQDALNAHYYVNCLPQQIQAALKKLNGMKRIDAHLDEKLAHETTRIEKLKAYLAYKKRSLQERHQRHQRPARGRSATSTAYSSGQNSRPKTPTISTLSDVTMSSVDCTKSTNLSNQSDSFLDHVRNDFTI</sequence>
<accession>A0A6J0RP72</accession>
<evidence type="ECO:0000256" key="4">
    <source>
        <dbReference type="SAM" id="MobiDB-lite"/>
    </source>
</evidence>
<dbReference type="KEGG" id="bdr:109579938"/>